<feature type="transmembrane region" description="Helical" evidence="1">
    <location>
        <begin position="297"/>
        <end position="322"/>
    </location>
</feature>
<feature type="transmembrane region" description="Helical" evidence="1">
    <location>
        <begin position="202"/>
        <end position="225"/>
    </location>
</feature>
<evidence type="ECO:0000313" key="3">
    <source>
        <dbReference type="Proteomes" id="UP001265550"/>
    </source>
</evidence>
<keyword evidence="1" id="KW-0472">Membrane</keyword>
<proteinExistence type="predicted"/>
<keyword evidence="1" id="KW-0812">Transmembrane</keyword>
<accession>A0ABU1V955</accession>
<dbReference type="RefSeq" id="WP_204733283.1">
    <property type="nucleotide sequence ID" value="NZ_JAVDWE010000004.1"/>
</dbReference>
<dbReference type="Proteomes" id="UP001265550">
    <property type="component" value="Unassembled WGS sequence"/>
</dbReference>
<gene>
    <name evidence="2" type="ORF">J2X09_001732</name>
</gene>
<organism evidence="2 3">
    <name type="scientific">Hydrogenophaga laconesensis</name>
    <dbReference type="NCBI Taxonomy" id="1805971"/>
    <lineage>
        <taxon>Bacteria</taxon>
        <taxon>Pseudomonadati</taxon>
        <taxon>Pseudomonadota</taxon>
        <taxon>Betaproteobacteria</taxon>
        <taxon>Burkholderiales</taxon>
        <taxon>Comamonadaceae</taxon>
        <taxon>Hydrogenophaga</taxon>
    </lineage>
</organism>
<comment type="caution">
    <text evidence="2">The sequence shown here is derived from an EMBL/GenBank/DDBJ whole genome shotgun (WGS) entry which is preliminary data.</text>
</comment>
<evidence type="ECO:0000313" key="2">
    <source>
        <dbReference type="EMBL" id="MDR7093994.1"/>
    </source>
</evidence>
<protein>
    <submittedName>
        <fullName evidence="2">Uncharacterized protein</fullName>
    </submittedName>
</protein>
<keyword evidence="1" id="KW-1133">Transmembrane helix</keyword>
<dbReference type="EMBL" id="JAVDWE010000004">
    <property type="protein sequence ID" value="MDR7093994.1"/>
    <property type="molecule type" value="Genomic_DNA"/>
</dbReference>
<sequence>MKDFHVTVTHDDESNTELAVLRIASASQNSQSQFYPKAVRVNTAALSDLHWKIVSKLRLHQIDSVQVSVSLQLANDKTITFADIDQAMSFDTRITATTSSVSLRWQFLFCADGKEHLHSVYVRVGEKPNPAMLIQRAMSLSSEDLESFDKEAMAPVSCRVDFFDGRFSGELLSVVSEWVAALPKAEPTFGLIRWLDDREALIGSYVVAVTPMIALAASIGLWLHMVPEDKAESLRTALAWAMGTGIAFLMSRHISWILMRAFAKHISRMNAIPVFEITSGDRQRLTKFLAKSHKSTIFAIATAIFYGFLKGMGIWLAALAFAS</sequence>
<name>A0ABU1V955_9BURK</name>
<reference evidence="2 3" key="1">
    <citation type="submission" date="2023-07" db="EMBL/GenBank/DDBJ databases">
        <title>Sorghum-associated microbial communities from plants grown in Nebraska, USA.</title>
        <authorList>
            <person name="Schachtman D."/>
        </authorList>
    </citation>
    <scope>NUCLEOTIDE SEQUENCE [LARGE SCALE GENOMIC DNA]</scope>
    <source>
        <strain evidence="2 3">BE240</strain>
    </source>
</reference>
<evidence type="ECO:0000256" key="1">
    <source>
        <dbReference type="SAM" id="Phobius"/>
    </source>
</evidence>
<keyword evidence="3" id="KW-1185">Reference proteome</keyword>
<feature type="transmembrane region" description="Helical" evidence="1">
    <location>
        <begin position="237"/>
        <end position="259"/>
    </location>
</feature>